<dbReference type="GO" id="GO:0016740">
    <property type="term" value="F:transferase activity"/>
    <property type="evidence" value="ECO:0007669"/>
    <property type="project" value="UniProtKB-KW"/>
</dbReference>
<evidence type="ECO:0000259" key="1">
    <source>
        <dbReference type="Pfam" id="PF00535"/>
    </source>
</evidence>
<proteinExistence type="predicted"/>
<sequence>MTQNGGAIRLDIGIFAHNEAQTLPRLLAELTRQSLFDAEGIDLRVLVLANGCTDGTAAAAEAARAALPEAMGARIVIHDFPQGGKSRTVTRFLRDCARPEADLVGFMDADILLPAPDTLERMAAALIARPELQVFVSRPVKDVTHFKLDVGPVARLIASAGDGLTDFRRSICGQLYMMRAGLARRMALPAGLPVEDGFVRAMVLTDLFTGPEDFTRIDGDPAVFHVYESIRGVGELLHHQTRLVVGSAINAALYGYFNREGLRGEALGAVLRGPAQEEGWLPARLDAELPRRPYGYVPFSFATNRLTRFRRQGARGLKPLVIALAGTGLDGLVYLRASLRMWRGRGAGFW</sequence>
<gene>
    <name evidence="2" type="ORF">SAMN04515673_11636</name>
</gene>
<evidence type="ECO:0000313" key="2">
    <source>
        <dbReference type="EMBL" id="SFR19360.1"/>
    </source>
</evidence>
<keyword evidence="3" id="KW-1185">Reference proteome</keyword>
<dbReference type="SUPFAM" id="SSF53448">
    <property type="entry name" value="Nucleotide-diphospho-sugar transferases"/>
    <property type="match status" value="1"/>
</dbReference>
<protein>
    <submittedName>
        <fullName evidence="2">Glycosyl transferase family 2</fullName>
    </submittedName>
</protein>
<dbReference type="InterPro" id="IPR001173">
    <property type="entry name" value="Glyco_trans_2-like"/>
</dbReference>
<evidence type="ECO:0000313" key="3">
    <source>
        <dbReference type="Proteomes" id="UP000199302"/>
    </source>
</evidence>
<dbReference type="EMBL" id="FOYI01000016">
    <property type="protein sequence ID" value="SFR19360.1"/>
    <property type="molecule type" value="Genomic_DNA"/>
</dbReference>
<dbReference type="AlphaFoldDB" id="A0A1I6ENR0"/>
<dbReference type="Pfam" id="PF00535">
    <property type="entry name" value="Glycos_transf_2"/>
    <property type="match status" value="1"/>
</dbReference>
<dbReference type="OrthoDB" id="9797391at2"/>
<dbReference type="STRING" id="871652.SAMN04515673_11636"/>
<name>A0A1I6ENR0_9RHOB</name>
<keyword evidence="2" id="KW-0808">Transferase</keyword>
<reference evidence="2 3" key="1">
    <citation type="submission" date="2016-10" db="EMBL/GenBank/DDBJ databases">
        <authorList>
            <person name="de Groot N.N."/>
        </authorList>
    </citation>
    <scope>NUCLEOTIDE SEQUENCE [LARGE SCALE GENOMIC DNA]</scope>
    <source>
        <strain evidence="3">KMM 9023,NRIC 0796,JCM 17311,KCTC 23692</strain>
    </source>
</reference>
<dbReference type="Proteomes" id="UP000199302">
    <property type="component" value="Unassembled WGS sequence"/>
</dbReference>
<feature type="domain" description="Glycosyltransferase 2-like" evidence="1">
    <location>
        <begin position="12"/>
        <end position="142"/>
    </location>
</feature>
<accession>A0A1I6ENR0</accession>
<dbReference type="RefSeq" id="WP_092082503.1">
    <property type="nucleotide sequence ID" value="NZ_FOYI01000016.1"/>
</dbReference>
<dbReference type="InterPro" id="IPR029044">
    <property type="entry name" value="Nucleotide-diphossugar_trans"/>
</dbReference>
<dbReference type="Gene3D" id="3.90.550.10">
    <property type="entry name" value="Spore Coat Polysaccharide Biosynthesis Protein SpsA, Chain A"/>
    <property type="match status" value="1"/>
</dbReference>
<organism evidence="2 3">
    <name type="scientific">Poseidonocella sedimentorum</name>
    <dbReference type="NCBI Taxonomy" id="871652"/>
    <lineage>
        <taxon>Bacteria</taxon>
        <taxon>Pseudomonadati</taxon>
        <taxon>Pseudomonadota</taxon>
        <taxon>Alphaproteobacteria</taxon>
        <taxon>Rhodobacterales</taxon>
        <taxon>Roseobacteraceae</taxon>
        <taxon>Poseidonocella</taxon>
    </lineage>
</organism>